<dbReference type="AlphaFoldDB" id="A0A7C3A7F4"/>
<gene>
    <name evidence="2" type="ORF">ENP13_02880</name>
</gene>
<feature type="region of interest" description="Disordered" evidence="1">
    <location>
        <begin position="51"/>
        <end position="94"/>
    </location>
</feature>
<evidence type="ECO:0000256" key="1">
    <source>
        <dbReference type="SAM" id="MobiDB-lite"/>
    </source>
</evidence>
<organism evidence="2">
    <name type="scientific">Thermorudis sp</name>
    <dbReference type="NCBI Taxonomy" id="1969470"/>
    <lineage>
        <taxon>Bacteria</taxon>
        <taxon>Pseudomonadati</taxon>
        <taxon>Thermomicrobiota</taxon>
        <taxon>Thermomicrobia</taxon>
        <taxon>Thermomicrobia incertae sedis</taxon>
        <taxon>Thermorudis</taxon>
    </lineage>
</organism>
<comment type="caution">
    <text evidence="2">The sequence shown here is derived from an EMBL/GenBank/DDBJ whole genome shotgun (WGS) entry which is preliminary data.</text>
</comment>
<reference evidence="2" key="1">
    <citation type="journal article" date="2020" name="mSystems">
        <title>Genome- and Community-Level Interaction Insights into Carbon Utilization and Element Cycling Functions of Hydrothermarchaeota in Hydrothermal Sediment.</title>
        <authorList>
            <person name="Zhou Z."/>
            <person name="Liu Y."/>
            <person name="Xu W."/>
            <person name="Pan J."/>
            <person name="Luo Z.H."/>
            <person name="Li M."/>
        </authorList>
    </citation>
    <scope>NUCLEOTIDE SEQUENCE [LARGE SCALE GENOMIC DNA]</scope>
    <source>
        <strain evidence="2">SpSt-192</strain>
    </source>
</reference>
<feature type="compositionally biased region" description="Basic and acidic residues" evidence="1">
    <location>
        <begin position="51"/>
        <end position="61"/>
    </location>
</feature>
<dbReference type="EMBL" id="DSID01000225">
    <property type="protein sequence ID" value="HEX70172.1"/>
    <property type="molecule type" value="Genomic_DNA"/>
</dbReference>
<accession>A0A7C3A7F4</accession>
<protein>
    <submittedName>
        <fullName evidence="2">Uncharacterized protein</fullName>
    </submittedName>
</protein>
<sequence>MPSSGSLFLAIGLARARAERQPQKLKWPVHEGTGHAVVPPYLASYRIRFDARSPRDNERDPAPATRTVRRHGSGASSRAVLGPGSHRNPGSLAD</sequence>
<proteinExistence type="predicted"/>
<evidence type="ECO:0000313" key="2">
    <source>
        <dbReference type="EMBL" id="HEX70172.1"/>
    </source>
</evidence>
<name>A0A7C3A7F4_9BACT</name>